<name>A0A9Q3W439_9GAMM</name>
<dbReference type="Pfam" id="PF10055">
    <property type="entry name" value="DUF2292"/>
    <property type="match status" value="1"/>
</dbReference>
<sequence length="57" mass="6618">MARPDTHRNPASEEVDLATLVTSLIKDLRFGAVEIIVHEGRVVQVERKEKYRFDKPR</sequence>
<evidence type="ECO:0000313" key="1">
    <source>
        <dbReference type="EMBL" id="MCE7508159.1"/>
    </source>
</evidence>
<protein>
    <submittedName>
        <fullName evidence="1">DUF2292 domain-containing protein</fullName>
    </submittedName>
</protein>
<dbReference type="EMBL" id="JAJVKT010000005">
    <property type="protein sequence ID" value="MCE7508159.1"/>
    <property type="molecule type" value="Genomic_DNA"/>
</dbReference>
<accession>A0A9Q3W439</accession>
<evidence type="ECO:0000313" key="2">
    <source>
        <dbReference type="Proteomes" id="UP001107961"/>
    </source>
</evidence>
<gene>
    <name evidence="1" type="ORF">LZG35_05880</name>
</gene>
<dbReference type="GeneID" id="94688580"/>
<proteinExistence type="predicted"/>
<dbReference type="AlphaFoldDB" id="A0A9Q3W439"/>
<dbReference type="InterPro" id="IPR018743">
    <property type="entry name" value="DUF2292"/>
</dbReference>
<dbReference type="Proteomes" id="UP001107961">
    <property type="component" value="Unassembled WGS sequence"/>
</dbReference>
<comment type="caution">
    <text evidence="1">The sequence shown here is derived from an EMBL/GenBank/DDBJ whole genome shotgun (WGS) entry which is preliminary data.</text>
</comment>
<reference evidence="1" key="1">
    <citation type="submission" date="2022-01" db="EMBL/GenBank/DDBJ databases">
        <authorList>
            <person name="Karlyshev A.V."/>
            <person name="Jaspars M."/>
        </authorList>
    </citation>
    <scope>NUCLEOTIDE SEQUENCE</scope>
    <source>
        <strain evidence="1">AGSA3-2</strain>
    </source>
</reference>
<keyword evidence="2" id="KW-1185">Reference proteome</keyword>
<dbReference type="RefSeq" id="WP_080531678.1">
    <property type="nucleotide sequence ID" value="NZ_CP012331.1"/>
</dbReference>
<organism evidence="1 2">
    <name type="scientific">Alloalcanivorax xenomutans</name>
    <dbReference type="NCBI Taxonomy" id="1094342"/>
    <lineage>
        <taxon>Bacteria</taxon>
        <taxon>Pseudomonadati</taxon>
        <taxon>Pseudomonadota</taxon>
        <taxon>Gammaproteobacteria</taxon>
        <taxon>Oceanospirillales</taxon>
        <taxon>Alcanivoracaceae</taxon>
        <taxon>Alloalcanivorax</taxon>
    </lineage>
</organism>